<evidence type="ECO:0000259" key="1">
    <source>
        <dbReference type="Pfam" id="PF09862"/>
    </source>
</evidence>
<dbReference type="InterPro" id="IPR053957">
    <property type="entry name" value="DUF2089_Zn_ribbon"/>
</dbReference>
<feature type="domain" description="DUF2089" evidence="1">
    <location>
        <begin position="45"/>
        <end position="89"/>
    </location>
</feature>
<organism evidence="3 4">
    <name type="scientific">Chitinophaga eiseniae</name>
    <dbReference type="NCBI Taxonomy" id="634771"/>
    <lineage>
        <taxon>Bacteria</taxon>
        <taxon>Pseudomonadati</taxon>
        <taxon>Bacteroidota</taxon>
        <taxon>Chitinophagia</taxon>
        <taxon>Chitinophagales</taxon>
        <taxon>Chitinophagaceae</taxon>
        <taxon>Chitinophaga</taxon>
    </lineage>
</organism>
<reference evidence="4" key="1">
    <citation type="submission" date="2017-02" db="EMBL/GenBank/DDBJ databases">
        <authorList>
            <person name="Varghese N."/>
            <person name="Submissions S."/>
        </authorList>
    </citation>
    <scope>NUCLEOTIDE SEQUENCE [LARGE SCALE GENOMIC DNA]</scope>
    <source>
        <strain evidence="4">DSM 22224</strain>
    </source>
</reference>
<sequence>MKPIKKSLPLSCPSCASPLKVTSLACEACDTAVSGSFELPLLARLPADDLQFVIDFVKSSGSLKVMAQQLGLSYPTVRNRLDDIIANIETIEKNIKTSR</sequence>
<feature type="domain" description="DUF2089" evidence="2">
    <location>
        <begin position="12"/>
        <end position="40"/>
    </location>
</feature>
<dbReference type="InterPro" id="IPR018658">
    <property type="entry name" value="DUF2089"/>
</dbReference>
<accession>A0A1T4LZY2</accession>
<gene>
    <name evidence="3" type="ORF">SAMN04488128_101880</name>
</gene>
<dbReference type="Pfam" id="PF22747">
    <property type="entry name" value="Zn_ribbon_DUF2089"/>
    <property type="match status" value="1"/>
</dbReference>
<dbReference type="AlphaFoldDB" id="A0A1T4LZY2"/>
<evidence type="ECO:0000259" key="2">
    <source>
        <dbReference type="Pfam" id="PF22747"/>
    </source>
</evidence>
<dbReference type="Pfam" id="PF09862">
    <property type="entry name" value="DUF2089"/>
    <property type="match status" value="1"/>
</dbReference>
<dbReference type="EMBL" id="FUWZ01000001">
    <property type="protein sequence ID" value="SJZ60310.1"/>
    <property type="molecule type" value="Genomic_DNA"/>
</dbReference>
<protein>
    <recommendedName>
        <fullName evidence="5">DUF2089 domain-containing protein</fullName>
    </recommendedName>
</protein>
<evidence type="ECO:0000313" key="4">
    <source>
        <dbReference type="Proteomes" id="UP000190367"/>
    </source>
</evidence>
<proteinExistence type="predicted"/>
<keyword evidence="4" id="KW-1185">Reference proteome</keyword>
<evidence type="ECO:0000313" key="3">
    <source>
        <dbReference type="EMBL" id="SJZ60310.1"/>
    </source>
</evidence>
<dbReference type="OrthoDB" id="9797643at2"/>
<dbReference type="Proteomes" id="UP000190367">
    <property type="component" value="Unassembled WGS sequence"/>
</dbReference>
<evidence type="ECO:0008006" key="5">
    <source>
        <dbReference type="Google" id="ProtNLM"/>
    </source>
</evidence>
<dbReference type="RefSeq" id="WP_078667522.1">
    <property type="nucleotide sequence ID" value="NZ_FUWZ01000001.1"/>
</dbReference>
<name>A0A1T4LZY2_9BACT</name>
<dbReference type="STRING" id="634771.SAMN04488128_101880"/>